<accession>A0ABY6D9V2</accession>
<organism evidence="2 3">
    <name type="scientific">Roseovarius pelagicus</name>
    <dbReference type="NCBI Taxonomy" id="2980108"/>
    <lineage>
        <taxon>Bacteria</taxon>
        <taxon>Pseudomonadati</taxon>
        <taxon>Pseudomonadota</taxon>
        <taxon>Alphaproteobacteria</taxon>
        <taxon>Rhodobacterales</taxon>
        <taxon>Roseobacteraceae</taxon>
        <taxon>Roseovarius</taxon>
    </lineage>
</organism>
<reference evidence="2" key="1">
    <citation type="submission" date="2022-10" db="EMBL/GenBank/DDBJ databases">
        <title>Roseovarius pelagicus sp. nov., isolated from Arctic seawater.</title>
        <authorList>
            <person name="Hong Y.W."/>
            <person name="Hwang C.Y."/>
        </authorList>
    </citation>
    <scope>NUCLEOTIDE SEQUENCE</scope>
    <source>
        <strain evidence="2">HL-MP18</strain>
    </source>
</reference>
<feature type="signal peptide" evidence="1">
    <location>
        <begin position="1"/>
        <end position="20"/>
    </location>
</feature>
<evidence type="ECO:0000256" key="1">
    <source>
        <dbReference type="SAM" id="SignalP"/>
    </source>
</evidence>
<dbReference type="EMBL" id="CP106738">
    <property type="protein sequence ID" value="UXX82885.1"/>
    <property type="molecule type" value="Genomic_DNA"/>
</dbReference>
<dbReference type="RefSeq" id="WP_263047667.1">
    <property type="nucleotide sequence ID" value="NZ_CP106738.1"/>
</dbReference>
<keyword evidence="3" id="KW-1185">Reference proteome</keyword>
<dbReference type="Proteomes" id="UP001064087">
    <property type="component" value="Chromosome"/>
</dbReference>
<gene>
    <name evidence="2" type="ORF">N7U68_17635</name>
</gene>
<protein>
    <submittedName>
        <fullName evidence="2">Uncharacterized protein</fullName>
    </submittedName>
</protein>
<sequence length="100" mass="11061">MRILVAACFLGVMIAAGANAQQKANCAALSGPVSQASQGFSGMFISMQKLDYRKIGLEFTGKERAQFLKMAELQDRLLPVFEDYLFELETLGLMMSRCSR</sequence>
<evidence type="ECO:0000313" key="3">
    <source>
        <dbReference type="Proteomes" id="UP001064087"/>
    </source>
</evidence>
<proteinExistence type="predicted"/>
<name>A0ABY6D9V2_9RHOB</name>
<evidence type="ECO:0000313" key="2">
    <source>
        <dbReference type="EMBL" id="UXX82885.1"/>
    </source>
</evidence>
<keyword evidence="1" id="KW-0732">Signal</keyword>
<feature type="chain" id="PRO_5047273060" evidence="1">
    <location>
        <begin position="21"/>
        <end position="100"/>
    </location>
</feature>